<dbReference type="CDD" id="cd01948">
    <property type="entry name" value="EAL"/>
    <property type="match status" value="1"/>
</dbReference>
<dbReference type="Gene3D" id="3.30.70.270">
    <property type="match status" value="1"/>
</dbReference>
<feature type="domain" description="EAL" evidence="2">
    <location>
        <begin position="411"/>
        <end position="661"/>
    </location>
</feature>
<dbReference type="InterPro" id="IPR029787">
    <property type="entry name" value="Nucleotide_cyclase"/>
</dbReference>
<dbReference type="Pfam" id="PF00990">
    <property type="entry name" value="GGDEF"/>
    <property type="match status" value="1"/>
</dbReference>
<name>A0A285PHN6_9HYPH</name>
<dbReference type="PROSITE" id="PS50887">
    <property type="entry name" value="GGDEF"/>
    <property type="match status" value="1"/>
</dbReference>
<reference evidence="4 5" key="1">
    <citation type="submission" date="2017-09" db="EMBL/GenBank/DDBJ databases">
        <authorList>
            <person name="Ehlers B."/>
            <person name="Leendertz F.H."/>
        </authorList>
    </citation>
    <scope>NUCLEOTIDE SEQUENCE [LARGE SCALE GENOMIC DNA]</scope>
    <source>
        <strain evidence="4 5">DSM 18289</strain>
    </source>
</reference>
<dbReference type="Pfam" id="PF00563">
    <property type="entry name" value="EAL"/>
    <property type="match status" value="1"/>
</dbReference>
<keyword evidence="5" id="KW-1185">Reference proteome</keyword>
<keyword evidence="1" id="KW-0472">Membrane</keyword>
<dbReference type="OrthoDB" id="9814202at2"/>
<accession>A0A285PHN6</accession>
<organism evidence="4 5">
    <name type="scientific">Cohaesibacter gelatinilyticus</name>
    <dbReference type="NCBI Taxonomy" id="372072"/>
    <lineage>
        <taxon>Bacteria</taxon>
        <taxon>Pseudomonadati</taxon>
        <taxon>Pseudomonadota</taxon>
        <taxon>Alphaproteobacteria</taxon>
        <taxon>Hyphomicrobiales</taxon>
        <taxon>Cohaesibacteraceae</taxon>
    </lineage>
</organism>
<keyword evidence="1" id="KW-1133">Transmembrane helix</keyword>
<dbReference type="PANTHER" id="PTHR44757">
    <property type="entry name" value="DIGUANYLATE CYCLASE DGCP"/>
    <property type="match status" value="1"/>
</dbReference>
<gene>
    <name evidence="4" type="ORF">SAMN06265368_4351</name>
</gene>
<dbReference type="PANTHER" id="PTHR44757:SF2">
    <property type="entry name" value="BIOFILM ARCHITECTURE MAINTENANCE PROTEIN MBAA"/>
    <property type="match status" value="1"/>
</dbReference>
<proteinExistence type="predicted"/>
<dbReference type="SMART" id="SM00052">
    <property type="entry name" value="EAL"/>
    <property type="match status" value="1"/>
</dbReference>
<evidence type="ECO:0000259" key="2">
    <source>
        <dbReference type="PROSITE" id="PS50883"/>
    </source>
</evidence>
<dbReference type="InterPro" id="IPR035919">
    <property type="entry name" value="EAL_sf"/>
</dbReference>
<protein>
    <submittedName>
        <fullName evidence="4">Diguanylate cyclase (GGDEF) domain-containing protein</fullName>
    </submittedName>
</protein>
<dbReference type="EMBL" id="OBEL01000007">
    <property type="protein sequence ID" value="SNZ21234.1"/>
    <property type="molecule type" value="Genomic_DNA"/>
</dbReference>
<dbReference type="Gene3D" id="3.20.20.450">
    <property type="entry name" value="EAL domain"/>
    <property type="match status" value="1"/>
</dbReference>
<dbReference type="InterPro" id="IPR001633">
    <property type="entry name" value="EAL_dom"/>
</dbReference>
<dbReference type="Proteomes" id="UP000219439">
    <property type="component" value="Unassembled WGS sequence"/>
</dbReference>
<dbReference type="SUPFAM" id="SSF141868">
    <property type="entry name" value="EAL domain-like"/>
    <property type="match status" value="1"/>
</dbReference>
<feature type="domain" description="GGDEF" evidence="3">
    <location>
        <begin position="269"/>
        <end position="402"/>
    </location>
</feature>
<dbReference type="CDD" id="cd01949">
    <property type="entry name" value="GGDEF"/>
    <property type="match status" value="1"/>
</dbReference>
<keyword evidence="1" id="KW-0812">Transmembrane</keyword>
<dbReference type="InterPro" id="IPR043128">
    <property type="entry name" value="Rev_trsase/Diguanyl_cyclase"/>
</dbReference>
<evidence type="ECO:0000313" key="5">
    <source>
        <dbReference type="Proteomes" id="UP000219439"/>
    </source>
</evidence>
<feature type="transmembrane region" description="Helical" evidence="1">
    <location>
        <begin position="202"/>
        <end position="222"/>
    </location>
</feature>
<evidence type="ECO:0000259" key="3">
    <source>
        <dbReference type="PROSITE" id="PS50887"/>
    </source>
</evidence>
<dbReference type="PROSITE" id="PS50883">
    <property type="entry name" value="EAL"/>
    <property type="match status" value="1"/>
</dbReference>
<dbReference type="InterPro" id="IPR052155">
    <property type="entry name" value="Biofilm_reg_signaling"/>
</dbReference>
<dbReference type="InterPro" id="IPR000160">
    <property type="entry name" value="GGDEF_dom"/>
</dbReference>
<dbReference type="AlphaFoldDB" id="A0A285PHN6"/>
<dbReference type="SUPFAM" id="SSF55073">
    <property type="entry name" value="Nucleotide cyclase"/>
    <property type="match status" value="1"/>
</dbReference>
<sequence>MSWSMGRRRIFISFVAFFVLVIFTVDTGTPALMNHLTIVEAERLSLHWLNAYSKTNELPGQPGQNSEDLSGLIDQIFTPKHENHHYDASAAPSPEQSDFSINNSFNSVLGYRICTTPTKCPISGGSPVQNSHLTSEEFRSFREALTLAKIDAFLNASAAKHDQRIVTVMVPLLRDNKPQAVAIIDVVRSEFEQALYEGIQQAAIFTAVVISLISLGTILMLLNMDGKRRDAETEASFLALHDCLTGLPNRLQFNTILKQCFEKAKANKERLAILRINIDGFKDTNEIFGHSAGDHVLKSVGQTLKTNAGGQAFVAHLSGDEFAILLKSLEHENEIIRLCNAILEIQQQPIFFKGKHISTSLSIGIAEYPLDCDSPEDLLKHAEFALDRAKAIGPGQFNFFTQELNKEMQRRRKLKIELSQALKHNQLQMHYQPQVDTASNTLTGFEALIRWPHEKEGFIPPSEFIPIAEQNGMISEIGYWTLQTACQEAANWPENHTIAVNLSPIMFNDGDLVERIKDTLAKTGLDPRRLEIEITENVLLDDSNHISSQLVTIRNLGIGIAMDDFGTGYSSLSYLTRIPFTKIKIDQSFIRGLDDGKNIDSIIHAIVGIGDSLDVSIIAEGVESTDQLLRLNAAGCYIIQGYLFGKPSSKPALDLDPISRIAKQPVHKELRSKIEAGMNKAVGFN</sequence>
<evidence type="ECO:0000256" key="1">
    <source>
        <dbReference type="SAM" id="Phobius"/>
    </source>
</evidence>
<evidence type="ECO:0000313" key="4">
    <source>
        <dbReference type="EMBL" id="SNZ21234.1"/>
    </source>
</evidence>
<dbReference type="NCBIfam" id="TIGR00254">
    <property type="entry name" value="GGDEF"/>
    <property type="match status" value="1"/>
</dbReference>
<dbReference type="SMART" id="SM00267">
    <property type="entry name" value="GGDEF"/>
    <property type="match status" value="1"/>
</dbReference>